<organism evidence="1 2">
    <name type="scientific">Tagetes erecta</name>
    <name type="common">African marigold</name>
    <dbReference type="NCBI Taxonomy" id="13708"/>
    <lineage>
        <taxon>Eukaryota</taxon>
        <taxon>Viridiplantae</taxon>
        <taxon>Streptophyta</taxon>
        <taxon>Embryophyta</taxon>
        <taxon>Tracheophyta</taxon>
        <taxon>Spermatophyta</taxon>
        <taxon>Magnoliopsida</taxon>
        <taxon>eudicotyledons</taxon>
        <taxon>Gunneridae</taxon>
        <taxon>Pentapetalae</taxon>
        <taxon>asterids</taxon>
        <taxon>campanulids</taxon>
        <taxon>Asterales</taxon>
        <taxon>Asteraceae</taxon>
        <taxon>Asteroideae</taxon>
        <taxon>Heliantheae alliance</taxon>
        <taxon>Tageteae</taxon>
        <taxon>Tagetes</taxon>
    </lineage>
</organism>
<sequence length="76" mass="8608">MKLNNVLLQGDPSDFYIISCPKNSKTLFLISALLLFSYYPLPSSTLIYEQTLSQSNLYGLLQLRLFLEGGTTRRST</sequence>
<name>A0AAD8P111_TARER</name>
<evidence type="ECO:0000313" key="1">
    <source>
        <dbReference type="EMBL" id="KAK1429363.1"/>
    </source>
</evidence>
<accession>A0AAD8P111</accession>
<dbReference type="AlphaFoldDB" id="A0AAD8P111"/>
<keyword evidence="2" id="KW-1185">Reference proteome</keyword>
<evidence type="ECO:0000313" key="2">
    <source>
        <dbReference type="Proteomes" id="UP001229421"/>
    </source>
</evidence>
<proteinExistence type="predicted"/>
<dbReference type="EMBL" id="JAUHHV010000003">
    <property type="protein sequence ID" value="KAK1429363.1"/>
    <property type="molecule type" value="Genomic_DNA"/>
</dbReference>
<reference evidence="1" key="1">
    <citation type="journal article" date="2023" name="bioRxiv">
        <title>Improved chromosome-level genome assembly for marigold (Tagetes erecta).</title>
        <authorList>
            <person name="Jiang F."/>
            <person name="Yuan L."/>
            <person name="Wang S."/>
            <person name="Wang H."/>
            <person name="Xu D."/>
            <person name="Wang A."/>
            <person name="Fan W."/>
        </authorList>
    </citation>
    <scope>NUCLEOTIDE SEQUENCE</scope>
    <source>
        <strain evidence="1">WSJ</strain>
        <tissue evidence="1">Leaf</tissue>
    </source>
</reference>
<dbReference type="Proteomes" id="UP001229421">
    <property type="component" value="Unassembled WGS sequence"/>
</dbReference>
<gene>
    <name evidence="1" type="ORF">QVD17_11571</name>
</gene>
<protein>
    <submittedName>
        <fullName evidence="1">Uncharacterized protein</fullName>
    </submittedName>
</protein>
<comment type="caution">
    <text evidence="1">The sequence shown here is derived from an EMBL/GenBank/DDBJ whole genome shotgun (WGS) entry which is preliminary data.</text>
</comment>